<keyword evidence="4" id="KW-0732">Signal</keyword>
<dbReference type="GO" id="GO:0036503">
    <property type="term" value="P:ERAD pathway"/>
    <property type="evidence" value="ECO:0007669"/>
    <property type="project" value="TreeGrafter"/>
</dbReference>
<keyword evidence="3" id="KW-1133">Transmembrane helix</keyword>
<feature type="chain" id="PRO_5012461354" description="J domain-containing protein" evidence="4">
    <location>
        <begin position="18"/>
        <end position="174"/>
    </location>
</feature>
<keyword evidence="1" id="KW-0143">Chaperone</keyword>
<reference evidence="6 7" key="1">
    <citation type="journal article" date="2014" name="Genome Biol. Evol.">
        <title>The secreted proteins of Achlya hypogyna and Thraustotheca clavata identify the ancestral oomycete secretome and reveal gene acquisitions by horizontal gene transfer.</title>
        <authorList>
            <person name="Misner I."/>
            <person name="Blouin N."/>
            <person name="Leonard G."/>
            <person name="Richards T.A."/>
            <person name="Lane C.E."/>
        </authorList>
    </citation>
    <scope>NUCLEOTIDE SEQUENCE [LARGE SCALE GENOMIC DNA]</scope>
    <source>
        <strain evidence="6 7">ATCC 48635</strain>
    </source>
</reference>
<sequence length="174" mass="19648">MRFVWTLVLLLAVVAAAEDLYELLGASSSASAQDLKRIYRKLSLKYHPDKQAPEAREDAKKHFVKIANAYRVLSDPERREKYDLYGIADDQGFKNFDEAYKSSHDSYEDTPLNWIALIVICLMGIVPVFLIKGKSKQKTVNNARKEALLATSKAKVKRSPKDTAVQRKGQSADE</sequence>
<evidence type="ECO:0000259" key="5">
    <source>
        <dbReference type="PROSITE" id="PS50076"/>
    </source>
</evidence>
<keyword evidence="3" id="KW-0472">Membrane</keyword>
<dbReference type="SUPFAM" id="SSF46565">
    <property type="entry name" value="Chaperone J-domain"/>
    <property type="match status" value="1"/>
</dbReference>
<evidence type="ECO:0000256" key="1">
    <source>
        <dbReference type="ARBA" id="ARBA00023186"/>
    </source>
</evidence>
<proteinExistence type="predicted"/>
<accession>A0A1V9Z3E1</accession>
<evidence type="ECO:0000313" key="7">
    <source>
        <dbReference type="Proteomes" id="UP000243579"/>
    </source>
</evidence>
<feature type="signal peptide" evidence="4">
    <location>
        <begin position="1"/>
        <end position="17"/>
    </location>
</feature>
<dbReference type="InterPro" id="IPR001623">
    <property type="entry name" value="DnaJ_domain"/>
</dbReference>
<dbReference type="GO" id="GO:0051787">
    <property type="term" value="F:misfolded protein binding"/>
    <property type="evidence" value="ECO:0007669"/>
    <property type="project" value="TreeGrafter"/>
</dbReference>
<dbReference type="GO" id="GO:0005783">
    <property type="term" value="C:endoplasmic reticulum"/>
    <property type="evidence" value="ECO:0007669"/>
    <property type="project" value="TreeGrafter"/>
</dbReference>
<dbReference type="EMBL" id="JNBR01000455">
    <property type="protein sequence ID" value="OQR92514.1"/>
    <property type="molecule type" value="Genomic_DNA"/>
</dbReference>
<dbReference type="SMART" id="SM00271">
    <property type="entry name" value="DnaJ"/>
    <property type="match status" value="1"/>
</dbReference>
<gene>
    <name evidence="6" type="ORF">ACHHYP_03604</name>
</gene>
<dbReference type="PROSITE" id="PS50076">
    <property type="entry name" value="DNAJ_2"/>
    <property type="match status" value="1"/>
</dbReference>
<dbReference type="AlphaFoldDB" id="A0A1V9Z3E1"/>
<dbReference type="PANTHER" id="PTHR44360">
    <property type="entry name" value="DNAJ HOMOLOG SUBFAMILY B MEMBER 9"/>
    <property type="match status" value="1"/>
</dbReference>
<dbReference type="PANTHER" id="PTHR44360:SF1">
    <property type="entry name" value="DNAJ HOMOLOG SUBFAMILY B MEMBER 9"/>
    <property type="match status" value="1"/>
</dbReference>
<dbReference type="Pfam" id="PF00226">
    <property type="entry name" value="DnaJ"/>
    <property type="match status" value="1"/>
</dbReference>
<feature type="region of interest" description="Disordered" evidence="2">
    <location>
        <begin position="151"/>
        <end position="174"/>
    </location>
</feature>
<dbReference type="Proteomes" id="UP000243579">
    <property type="component" value="Unassembled WGS sequence"/>
</dbReference>
<dbReference type="InterPro" id="IPR051948">
    <property type="entry name" value="Hsp70_co-chaperone_J-domain"/>
</dbReference>
<protein>
    <recommendedName>
        <fullName evidence="5">J domain-containing protein</fullName>
    </recommendedName>
</protein>
<dbReference type="GO" id="GO:0051087">
    <property type="term" value="F:protein-folding chaperone binding"/>
    <property type="evidence" value="ECO:0007669"/>
    <property type="project" value="TreeGrafter"/>
</dbReference>
<dbReference type="OrthoDB" id="10250354at2759"/>
<evidence type="ECO:0000256" key="2">
    <source>
        <dbReference type="SAM" id="MobiDB-lite"/>
    </source>
</evidence>
<feature type="domain" description="J" evidence="5">
    <location>
        <begin position="19"/>
        <end position="86"/>
    </location>
</feature>
<dbReference type="Gene3D" id="1.10.287.110">
    <property type="entry name" value="DnaJ domain"/>
    <property type="match status" value="1"/>
</dbReference>
<comment type="caution">
    <text evidence="6">The sequence shown here is derived from an EMBL/GenBank/DDBJ whole genome shotgun (WGS) entry which is preliminary data.</text>
</comment>
<feature type="transmembrane region" description="Helical" evidence="3">
    <location>
        <begin position="112"/>
        <end position="131"/>
    </location>
</feature>
<evidence type="ECO:0000256" key="3">
    <source>
        <dbReference type="SAM" id="Phobius"/>
    </source>
</evidence>
<organism evidence="6 7">
    <name type="scientific">Achlya hypogyna</name>
    <name type="common">Oomycete</name>
    <name type="synonym">Protoachlya hypogyna</name>
    <dbReference type="NCBI Taxonomy" id="1202772"/>
    <lineage>
        <taxon>Eukaryota</taxon>
        <taxon>Sar</taxon>
        <taxon>Stramenopiles</taxon>
        <taxon>Oomycota</taxon>
        <taxon>Saprolegniomycetes</taxon>
        <taxon>Saprolegniales</taxon>
        <taxon>Achlyaceae</taxon>
        <taxon>Achlya</taxon>
    </lineage>
</organism>
<dbReference type="CDD" id="cd06257">
    <property type="entry name" value="DnaJ"/>
    <property type="match status" value="1"/>
</dbReference>
<keyword evidence="7" id="KW-1185">Reference proteome</keyword>
<name>A0A1V9Z3E1_ACHHY</name>
<dbReference type="InterPro" id="IPR036869">
    <property type="entry name" value="J_dom_sf"/>
</dbReference>
<evidence type="ECO:0000313" key="6">
    <source>
        <dbReference type="EMBL" id="OQR92514.1"/>
    </source>
</evidence>
<dbReference type="STRING" id="1202772.A0A1V9Z3E1"/>
<evidence type="ECO:0000256" key="4">
    <source>
        <dbReference type="SAM" id="SignalP"/>
    </source>
</evidence>
<dbReference type="PRINTS" id="PR00625">
    <property type="entry name" value="JDOMAIN"/>
</dbReference>
<keyword evidence="3" id="KW-0812">Transmembrane</keyword>